<dbReference type="InterPro" id="IPR020631">
    <property type="entry name" value="THF_DH/CycHdrlase_NAD-bd_dom"/>
</dbReference>
<dbReference type="HAMAP" id="MF_01576">
    <property type="entry name" value="THF_DHG_CYH"/>
    <property type="match status" value="1"/>
</dbReference>
<comment type="similarity">
    <text evidence="12">Belongs to the tetrahydrofolate dehydrogenase/cyclohydrolase family.</text>
</comment>
<evidence type="ECO:0000256" key="3">
    <source>
        <dbReference type="ARBA" id="ARBA00022563"/>
    </source>
</evidence>
<dbReference type="PROSITE" id="PS00766">
    <property type="entry name" value="THF_DHG_CYH_1"/>
    <property type="match status" value="1"/>
</dbReference>
<dbReference type="Proteomes" id="UP000316426">
    <property type="component" value="Chromosome"/>
</dbReference>
<gene>
    <name evidence="12 15" type="primary">folD</name>
    <name evidence="15" type="ORF">Spa11_10720</name>
</gene>
<evidence type="ECO:0000259" key="13">
    <source>
        <dbReference type="Pfam" id="PF00763"/>
    </source>
</evidence>
<dbReference type="GO" id="GO:0005829">
    <property type="term" value="C:cytosol"/>
    <property type="evidence" value="ECO:0007669"/>
    <property type="project" value="TreeGrafter"/>
</dbReference>
<keyword evidence="6 12" id="KW-0378">Hydrolase</keyword>
<keyword evidence="11 12" id="KW-0511">Multifunctional enzyme</keyword>
<dbReference type="RefSeq" id="WP_145108930.1">
    <property type="nucleotide sequence ID" value="NZ_CP036349.1"/>
</dbReference>
<evidence type="ECO:0000256" key="10">
    <source>
        <dbReference type="ARBA" id="ARBA00023167"/>
    </source>
</evidence>
<dbReference type="EC" id="3.5.4.9" evidence="12"/>
<evidence type="ECO:0000256" key="1">
    <source>
        <dbReference type="ARBA" id="ARBA00004777"/>
    </source>
</evidence>
<keyword evidence="9 12" id="KW-0368">Histidine biosynthesis</keyword>
<dbReference type="Gene3D" id="3.40.50.10860">
    <property type="entry name" value="Leucine Dehydrogenase, chain A, domain 1"/>
    <property type="match status" value="1"/>
</dbReference>
<reference evidence="15 16" key="1">
    <citation type="submission" date="2019-02" db="EMBL/GenBank/DDBJ databases">
        <title>Deep-cultivation of Planctomycetes and their phenomic and genomic characterization uncovers novel biology.</title>
        <authorList>
            <person name="Wiegand S."/>
            <person name="Jogler M."/>
            <person name="Boedeker C."/>
            <person name="Pinto D."/>
            <person name="Vollmers J."/>
            <person name="Rivas-Marin E."/>
            <person name="Kohn T."/>
            <person name="Peeters S.H."/>
            <person name="Heuer A."/>
            <person name="Rast P."/>
            <person name="Oberbeckmann S."/>
            <person name="Bunk B."/>
            <person name="Jeske O."/>
            <person name="Meyerdierks A."/>
            <person name="Storesund J.E."/>
            <person name="Kallscheuer N."/>
            <person name="Luecker S."/>
            <person name="Lage O.M."/>
            <person name="Pohl T."/>
            <person name="Merkel B.J."/>
            <person name="Hornburger P."/>
            <person name="Mueller R.-W."/>
            <person name="Bruemmer F."/>
            <person name="Labrenz M."/>
            <person name="Spormann A.M."/>
            <person name="Op den Camp H."/>
            <person name="Overmann J."/>
            <person name="Amann R."/>
            <person name="Jetten M.S.M."/>
            <person name="Mascher T."/>
            <person name="Medema M.H."/>
            <person name="Devos D.P."/>
            <person name="Kaster A.-K."/>
            <person name="Ovreas L."/>
            <person name="Rohde M."/>
            <person name="Galperin M.Y."/>
            <person name="Jogler C."/>
        </authorList>
    </citation>
    <scope>NUCLEOTIDE SEQUENCE [LARGE SCALE GENOMIC DNA]</scope>
    <source>
        <strain evidence="15 16">Spa11</strain>
    </source>
</reference>
<dbReference type="NCBIfam" id="NF010783">
    <property type="entry name" value="PRK14186.1"/>
    <property type="match status" value="1"/>
</dbReference>
<feature type="domain" description="Tetrahydrofolate dehydrogenase/cyclohydrolase NAD(P)-binding" evidence="14">
    <location>
        <begin position="139"/>
        <end position="285"/>
    </location>
</feature>
<proteinExistence type="inferred from homology"/>
<dbReference type="InterPro" id="IPR020867">
    <property type="entry name" value="THF_DH/CycHdrlase_CS"/>
</dbReference>
<keyword evidence="5 12" id="KW-0658">Purine biosynthesis</keyword>
<dbReference type="GO" id="GO:0004477">
    <property type="term" value="F:methenyltetrahydrofolate cyclohydrolase activity"/>
    <property type="evidence" value="ECO:0007669"/>
    <property type="project" value="UniProtKB-UniRule"/>
</dbReference>
<dbReference type="Pfam" id="PF02882">
    <property type="entry name" value="THF_DHG_CYH_C"/>
    <property type="match status" value="1"/>
</dbReference>
<evidence type="ECO:0000256" key="5">
    <source>
        <dbReference type="ARBA" id="ARBA00022755"/>
    </source>
</evidence>
<dbReference type="NCBIfam" id="NF008058">
    <property type="entry name" value="PRK10792.1"/>
    <property type="match status" value="1"/>
</dbReference>
<accession>A0A518K524</accession>
<comment type="catalytic activity">
    <reaction evidence="12">
        <text>(6R)-5,10-methenyltetrahydrofolate + H2O = (6R)-10-formyltetrahydrofolate + H(+)</text>
        <dbReference type="Rhea" id="RHEA:23700"/>
        <dbReference type="ChEBI" id="CHEBI:15377"/>
        <dbReference type="ChEBI" id="CHEBI:15378"/>
        <dbReference type="ChEBI" id="CHEBI:57455"/>
        <dbReference type="ChEBI" id="CHEBI:195366"/>
        <dbReference type="EC" id="3.5.4.9"/>
    </reaction>
</comment>
<dbReference type="KEGG" id="bmei:Spa11_10720"/>
<dbReference type="SUPFAM" id="SSF51735">
    <property type="entry name" value="NAD(P)-binding Rossmann-fold domains"/>
    <property type="match status" value="1"/>
</dbReference>
<dbReference type="InterPro" id="IPR036291">
    <property type="entry name" value="NAD(P)-bd_dom_sf"/>
</dbReference>
<feature type="binding site" evidence="12">
    <location>
        <begin position="165"/>
        <end position="167"/>
    </location>
    <ligand>
        <name>NADP(+)</name>
        <dbReference type="ChEBI" id="CHEBI:58349"/>
    </ligand>
</feature>
<evidence type="ECO:0000256" key="8">
    <source>
        <dbReference type="ARBA" id="ARBA00023002"/>
    </source>
</evidence>
<dbReference type="FunFam" id="3.40.50.10860:FF:000005">
    <property type="entry name" value="C-1-tetrahydrofolate synthase, cytoplasmic, putative"/>
    <property type="match status" value="1"/>
</dbReference>
<dbReference type="InterPro" id="IPR046346">
    <property type="entry name" value="Aminoacid_DH-like_N_sf"/>
</dbReference>
<feature type="domain" description="Tetrahydrofolate dehydrogenase/cyclohydrolase catalytic" evidence="13">
    <location>
        <begin position="5"/>
        <end position="120"/>
    </location>
</feature>
<dbReference type="InterPro" id="IPR020630">
    <property type="entry name" value="THF_DH/CycHdrlase_cat_dom"/>
</dbReference>
<dbReference type="FunFam" id="3.40.50.720:FF:000006">
    <property type="entry name" value="Bifunctional protein FolD"/>
    <property type="match status" value="1"/>
</dbReference>
<dbReference type="GO" id="GO:0035999">
    <property type="term" value="P:tetrahydrofolate interconversion"/>
    <property type="evidence" value="ECO:0007669"/>
    <property type="project" value="UniProtKB-UniRule"/>
</dbReference>
<organism evidence="15 16">
    <name type="scientific">Botrimarina mediterranea</name>
    <dbReference type="NCBI Taxonomy" id="2528022"/>
    <lineage>
        <taxon>Bacteria</taxon>
        <taxon>Pseudomonadati</taxon>
        <taxon>Planctomycetota</taxon>
        <taxon>Planctomycetia</taxon>
        <taxon>Pirellulales</taxon>
        <taxon>Lacipirellulaceae</taxon>
        <taxon>Botrimarina</taxon>
    </lineage>
</organism>
<dbReference type="InterPro" id="IPR000672">
    <property type="entry name" value="THF_DH/CycHdrlase"/>
</dbReference>
<evidence type="ECO:0000256" key="9">
    <source>
        <dbReference type="ARBA" id="ARBA00023102"/>
    </source>
</evidence>
<evidence type="ECO:0000256" key="11">
    <source>
        <dbReference type="ARBA" id="ARBA00023268"/>
    </source>
</evidence>
<dbReference type="PANTHER" id="PTHR48099">
    <property type="entry name" value="C-1-TETRAHYDROFOLATE SYNTHASE, CYTOPLASMIC-RELATED"/>
    <property type="match status" value="1"/>
</dbReference>
<dbReference type="UniPathway" id="UPA00193"/>
<comment type="function">
    <text evidence="12">Catalyzes the oxidation of 5,10-methylenetetrahydrofolate to 5,10-methenyltetrahydrofolate and then the hydrolysis of 5,10-methenyltetrahydrofolate to 10-formyltetrahydrofolate.</text>
</comment>
<evidence type="ECO:0000256" key="12">
    <source>
        <dbReference type="HAMAP-Rule" id="MF_01576"/>
    </source>
</evidence>
<dbReference type="CDD" id="cd01080">
    <property type="entry name" value="NAD_bind_m-THF_DH_Cyclohyd"/>
    <property type="match status" value="1"/>
</dbReference>
<keyword evidence="4 12" id="KW-0028">Amino-acid biosynthesis</keyword>
<keyword evidence="3 12" id="KW-0554">One-carbon metabolism</keyword>
<dbReference type="SUPFAM" id="SSF53223">
    <property type="entry name" value="Aminoacid dehydrogenase-like, N-terminal domain"/>
    <property type="match status" value="1"/>
</dbReference>
<evidence type="ECO:0000313" key="16">
    <source>
        <dbReference type="Proteomes" id="UP000316426"/>
    </source>
</evidence>
<sequence>MAQIIDGKQIALDIRAEVADAVAKHIAAGGATPCLAAVLVGADPASQVYVRNKENACGKAGIASRLLRLSAETTEAELLAVVAELNSDDAVHGILVQLPLPPQINADRVLRAISPAKDVDAFHPENVGLMVQGQPRFLPCTPHGVLQLLRRSGVETAGKHAVVIGRSDIVGKPMAILLAQKGWDCTVTLAHSRTPDLAAVCRTADIVVAAVGRPRMVGGDWIKPGAAVIDVGINRLPDSEGGGLVGDVDYAPAAEVAGWITPVPGGVGPMTVAMLLHNTLTAAEAS</sequence>
<keyword evidence="7 12" id="KW-0521">NADP</keyword>
<evidence type="ECO:0000313" key="15">
    <source>
        <dbReference type="EMBL" id="QDV72888.1"/>
    </source>
</evidence>
<comment type="pathway">
    <text evidence="1 12">One-carbon metabolism; tetrahydrofolate interconversion.</text>
</comment>
<keyword evidence="10 12" id="KW-0486">Methionine biosynthesis</keyword>
<dbReference type="EMBL" id="CP036349">
    <property type="protein sequence ID" value="QDV72888.1"/>
    <property type="molecule type" value="Genomic_DNA"/>
</dbReference>
<evidence type="ECO:0000256" key="7">
    <source>
        <dbReference type="ARBA" id="ARBA00022857"/>
    </source>
</evidence>
<evidence type="ECO:0000256" key="4">
    <source>
        <dbReference type="ARBA" id="ARBA00022605"/>
    </source>
</evidence>
<keyword evidence="8 12" id="KW-0560">Oxidoreductase</keyword>
<comment type="catalytic activity">
    <reaction evidence="12">
        <text>(6R)-5,10-methylene-5,6,7,8-tetrahydrofolate + NADP(+) = (6R)-5,10-methenyltetrahydrofolate + NADPH</text>
        <dbReference type="Rhea" id="RHEA:22812"/>
        <dbReference type="ChEBI" id="CHEBI:15636"/>
        <dbReference type="ChEBI" id="CHEBI:57455"/>
        <dbReference type="ChEBI" id="CHEBI:57783"/>
        <dbReference type="ChEBI" id="CHEBI:58349"/>
        <dbReference type="EC" id="1.5.1.5"/>
    </reaction>
</comment>
<dbReference type="Gene3D" id="3.40.50.720">
    <property type="entry name" value="NAD(P)-binding Rossmann-like Domain"/>
    <property type="match status" value="1"/>
</dbReference>
<evidence type="ECO:0000256" key="6">
    <source>
        <dbReference type="ARBA" id="ARBA00022801"/>
    </source>
</evidence>
<dbReference type="GO" id="GO:0006164">
    <property type="term" value="P:purine nucleotide biosynthetic process"/>
    <property type="evidence" value="ECO:0007669"/>
    <property type="project" value="UniProtKB-KW"/>
</dbReference>
<dbReference type="PANTHER" id="PTHR48099:SF5">
    <property type="entry name" value="C-1-TETRAHYDROFOLATE SYNTHASE, CYTOPLASMIC"/>
    <property type="match status" value="1"/>
</dbReference>
<dbReference type="AlphaFoldDB" id="A0A518K524"/>
<keyword evidence="16" id="KW-1185">Reference proteome</keyword>
<evidence type="ECO:0000256" key="2">
    <source>
        <dbReference type="ARBA" id="ARBA00011738"/>
    </source>
</evidence>
<dbReference type="PROSITE" id="PS00767">
    <property type="entry name" value="THF_DHG_CYH_2"/>
    <property type="match status" value="1"/>
</dbReference>
<feature type="binding site" evidence="12">
    <location>
        <position position="233"/>
    </location>
    <ligand>
        <name>NADP(+)</name>
        <dbReference type="ChEBI" id="CHEBI:58349"/>
    </ligand>
</feature>
<name>A0A518K524_9BACT</name>
<comment type="subunit">
    <text evidence="2 12">Homodimer.</text>
</comment>
<dbReference type="GO" id="GO:0000105">
    <property type="term" value="P:L-histidine biosynthetic process"/>
    <property type="evidence" value="ECO:0007669"/>
    <property type="project" value="UniProtKB-KW"/>
</dbReference>
<dbReference type="GO" id="GO:0004488">
    <property type="term" value="F:methylenetetrahydrofolate dehydrogenase (NADP+) activity"/>
    <property type="evidence" value="ECO:0007669"/>
    <property type="project" value="UniProtKB-UniRule"/>
</dbReference>
<protein>
    <recommendedName>
        <fullName evidence="12">Bifunctional protein FolD</fullName>
    </recommendedName>
    <domain>
        <recommendedName>
            <fullName evidence="12">Methylenetetrahydrofolate dehydrogenase</fullName>
            <ecNumber evidence="12">1.5.1.5</ecNumber>
        </recommendedName>
    </domain>
    <domain>
        <recommendedName>
            <fullName evidence="12">Methenyltetrahydrofolate cyclohydrolase</fullName>
            <ecNumber evidence="12">3.5.4.9</ecNumber>
        </recommendedName>
    </domain>
</protein>
<dbReference type="GO" id="GO:0009086">
    <property type="term" value="P:methionine biosynthetic process"/>
    <property type="evidence" value="ECO:0007669"/>
    <property type="project" value="UniProtKB-KW"/>
</dbReference>
<comment type="caution">
    <text evidence="12">Lacks conserved residue(s) required for the propagation of feature annotation.</text>
</comment>
<dbReference type="EC" id="1.5.1.5" evidence="12"/>
<evidence type="ECO:0000259" key="14">
    <source>
        <dbReference type="Pfam" id="PF02882"/>
    </source>
</evidence>
<dbReference type="Pfam" id="PF00763">
    <property type="entry name" value="THF_DHG_CYH"/>
    <property type="match status" value="1"/>
</dbReference>
<dbReference type="PRINTS" id="PR00085">
    <property type="entry name" value="THFDHDRGNASE"/>
</dbReference>